<organism evidence="9 10">
    <name type="scientific">Phaseolus coccineus</name>
    <name type="common">Scarlet runner bean</name>
    <name type="synonym">Phaseolus multiflorus</name>
    <dbReference type="NCBI Taxonomy" id="3886"/>
    <lineage>
        <taxon>Eukaryota</taxon>
        <taxon>Viridiplantae</taxon>
        <taxon>Streptophyta</taxon>
        <taxon>Embryophyta</taxon>
        <taxon>Tracheophyta</taxon>
        <taxon>Spermatophyta</taxon>
        <taxon>Magnoliopsida</taxon>
        <taxon>eudicotyledons</taxon>
        <taxon>Gunneridae</taxon>
        <taxon>Pentapetalae</taxon>
        <taxon>rosids</taxon>
        <taxon>fabids</taxon>
        <taxon>Fabales</taxon>
        <taxon>Fabaceae</taxon>
        <taxon>Papilionoideae</taxon>
        <taxon>50 kb inversion clade</taxon>
        <taxon>NPAAA clade</taxon>
        <taxon>indigoferoid/millettioid clade</taxon>
        <taxon>Phaseoleae</taxon>
        <taxon>Phaseolus</taxon>
    </lineage>
</organism>
<evidence type="ECO:0000256" key="2">
    <source>
        <dbReference type="ARBA" id="ARBA00022523"/>
    </source>
</evidence>
<sequence>MQTQPISTIAFTVFLLLFSPPRAAAVRPPPNPLRSSCAQARYPVLCFQTLSNFSNPTAKPVDLAQAAVKASLVRTRALSAYLGTLKAASQGFGPRQRVAVSDCVQQISDSVSELSKTLNELQHLRDGTFQWQMSNVQTWTSTALTNGNTCISGFSAAATTGNVNLGLKQRVTDVAMLTSNALYLINRLADSVRGKSRSNSGN</sequence>
<comment type="subcellular location">
    <subcellularLocation>
        <location evidence="1">Secreted</location>
        <location evidence="1">Extracellular space</location>
        <location evidence="1">Apoplast</location>
    </subcellularLocation>
</comment>
<dbReference type="PANTHER" id="PTHR31080:SF112">
    <property type="entry name" value="PLANT INVERTASE_PECTIN METHYLESTERASE INHIBITOR"/>
    <property type="match status" value="1"/>
</dbReference>
<protein>
    <recommendedName>
        <fullName evidence="8">Pectinesterase inhibitor domain-containing protein</fullName>
    </recommendedName>
</protein>
<evidence type="ECO:0000256" key="4">
    <source>
        <dbReference type="ARBA" id="ARBA00022729"/>
    </source>
</evidence>
<name>A0AAN9QUW3_PHACN</name>
<dbReference type="GO" id="GO:0004857">
    <property type="term" value="F:enzyme inhibitor activity"/>
    <property type="evidence" value="ECO:0007669"/>
    <property type="project" value="InterPro"/>
</dbReference>
<keyword evidence="10" id="KW-1185">Reference proteome</keyword>
<feature type="domain" description="Pectinesterase inhibitor" evidence="8">
    <location>
        <begin position="28"/>
        <end position="184"/>
    </location>
</feature>
<dbReference type="InterPro" id="IPR006501">
    <property type="entry name" value="Pectinesterase_inhib_dom"/>
</dbReference>
<dbReference type="SMART" id="SM00856">
    <property type="entry name" value="PMEI"/>
    <property type="match status" value="1"/>
</dbReference>
<evidence type="ECO:0000256" key="3">
    <source>
        <dbReference type="ARBA" id="ARBA00022525"/>
    </source>
</evidence>
<evidence type="ECO:0000259" key="8">
    <source>
        <dbReference type="SMART" id="SM00856"/>
    </source>
</evidence>
<dbReference type="FunFam" id="1.20.140.40:FF:000006">
    <property type="entry name" value="Pectinesterase inhibitor 3"/>
    <property type="match status" value="1"/>
</dbReference>
<dbReference type="Proteomes" id="UP001374584">
    <property type="component" value="Unassembled WGS sequence"/>
</dbReference>
<comment type="caution">
    <text evidence="9">The sequence shown here is derived from an EMBL/GenBank/DDBJ whole genome shotgun (WGS) entry which is preliminary data.</text>
</comment>
<dbReference type="CDD" id="cd15798">
    <property type="entry name" value="PMEI-like_3"/>
    <property type="match status" value="1"/>
</dbReference>
<accession>A0AAN9QUW3</accession>
<evidence type="ECO:0000256" key="7">
    <source>
        <dbReference type="SAM" id="SignalP"/>
    </source>
</evidence>
<dbReference type="EMBL" id="JAYMYR010000008">
    <property type="protein sequence ID" value="KAK7347901.1"/>
    <property type="molecule type" value="Genomic_DNA"/>
</dbReference>
<evidence type="ECO:0000256" key="1">
    <source>
        <dbReference type="ARBA" id="ARBA00004271"/>
    </source>
</evidence>
<dbReference type="NCBIfam" id="TIGR01614">
    <property type="entry name" value="PME_inhib"/>
    <property type="match status" value="1"/>
</dbReference>
<evidence type="ECO:0000313" key="9">
    <source>
        <dbReference type="EMBL" id="KAK7347901.1"/>
    </source>
</evidence>
<dbReference type="InterPro" id="IPR035513">
    <property type="entry name" value="Invertase/methylesterase_inhib"/>
</dbReference>
<evidence type="ECO:0000256" key="5">
    <source>
        <dbReference type="ARBA" id="ARBA00023157"/>
    </source>
</evidence>
<reference evidence="9 10" key="1">
    <citation type="submission" date="2024-01" db="EMBL/GenBank/DDBJ databases">
        <title>The genomes of 5 underutilized Papilionoideae crops provide insights into root nodulation and disease resistanc.</title>
        <authorList>
            <person name="Jiang F."/>
        </authorList>
    </citation>
    <scope>NUCLEOTIDE SEQUENCE [LARGE SCALE GENOMIC DNA]</scope>
    <source>
        <strain evidence="9">JINMINGXINNONG_FW02</strain>
        <tissue evidence="9">Leaves</tissue>
    </source>
</reference>
<gene>
    <name evidence="9" type="ORF">VNO80_22443</name>
</gene>
<dbReference type="GO" id="GO:0048046">
    <property type="term" value="C:apoplast"/>
    <property type="evidence" value="ECO:0007669"/>
    <property type="project" value="UniProtKB-SubCell"/>
</dbReference>
<dbReference type="Gene3D" id="1.20.140.40">
    <property type="entry name" value="Invertase/pectin methylesterase inhibitor family protein"/>
    <property type="match status" value="1"/>
</dbReference>
<feature type="chain" id="PRO_5042862860" description="Pectinesterase inhibitor domain-containing protein" evidence="7">
    <location>
        <begin position="26"/>
        <end position="202"/>
    </location>
</feature>
<dbReference type="PANTHER" id="PTHR31080">
    <property type="entry name" value="PECTINESTERASE INHIBITOR-LIKE"/>
    <property type="match status" value="1"/>
</dbReference>
<proteinExistence type="inferred from homology"/>
<dbReference type="Pfam" id="PF04043">
    <property type="entry name" value="PMEI"/>
    <property type="match status" value="1"/>
</dbReference>
<evidence type="ECO:0000313" key="10">
    <source>
        <dbReference type="Proteomes" id="UP001374584"/>
    </source>
</evidence>
<keyword evidence="4 7" id="KW-0732">Signal</keyword>
<keyword evidence="5" id="KW-1015">Disulfide bond</keyword>
<dbReference type="InterPro" id="IPR051955">
    <property type="entry name" value="PME_Inhibitor"/>
</dbReference>
<keyword evidence="2" id="KW-0052">Apoplast</keyword>
<dbReference type="SUPFAM" id="SSF101148">
    <property type="entry name" value="Plant invertase/pectin methylesterase inhibitor"/>
    <property type="match status" value="1"/>
</dbReference>
<comment type="similarity">
    <text evidence="6">Belongs to the PMEI family.</text>
</comment>
<dbReference type="AlphaFoldDB" id="A0AAN9QUW3"/>
<keyword evidence="3" id="KW-0964">Secreted</keyword>
<feature type="signal peptide" evidence="7">
    <location>
        <begin position="1"/>
        <end position="25"/>
    </location>
</feature>
<evidence type="ECO:0000256" key="6">
    <source>
        <dbReference type="ARBA" id="ARBA00038471"/>
    </source>
</evidence>